<dbReference type="NCBIfam" id="TIGR00152">
    <property type="entry name" value="dephospho-CoA kinase"/>
    <property type="match status" value="1"/>
</dbReference>
<keyword evidence="5" id="KW-0963">Cytoplasm</keyword>
<keyword evidence="2 5" id="KW-0547">Nucleotide-binding</keyword>
<comment type="subcellular location">
    <subcellularLocation>
        <location evidence="5">Cytoplasm</location>
    </subcellularLocation>
</comment>
<keyword evidence="5 7" id="KW-0418">Kinase</keyword>
<comment type="function">
    <text evidence="5">Catalyzes the phosphorylation of the 3'-hydroxyl group of dephosphocoenzyme A to form coenzyme A.</text>
</comment>
<keyword evidence="3 5" id="KW-0067">ATP-binding</keyword>
<dbReference type="AlphaFoldDB" id="A0A941W1J1"/>
<dbReference type="Proteomes" id="UP000722750">
    <property type="component" value="Unassembled WGS sequence"/>
</dbReference>
<reference evidence="7" key="1">
    <citation type="journal article" date="2021" name="ISME J.">
        <title>Fine-scale metabolic discontinuity in a stratified prokaryote microbiome of a Red Sea deep halocline.</title>
        <authorList>
            <person name="Michoud G."/>
            <person name="Ngugi D.K."/>
            <person name="Barozzi A."/>
            <person name="Merlino G."/>
            <person name="Calleja M.L."/>
            <person name="Delgado-Huertas A."/>
            <person name="Moran X.A.G."/>
            <person name="Daffonchio D."/>
        </authorList>
    </citation>
    <scope>NUCLEOTIDE SEQUENCE</scope>
    <source>
        <strain evidence="7">SuakinDeep_MAG55_1</strain>
    </source>
</reference>
<dbReference type="InterPro" id="IPR001977">
    <property type="entry name" value="Depp_CoAkinase"/>
</dbReference>
<comment type="similarity">
    <text evidence="1 5">Belongs to the CoaE family.</text>
</comment>
<dbReference type="GO" id="GO:0015937">
    <property type="term" value="P:coenzyme A biosynthetic process"/>
    <property type="evidence" value="ECO:0007669"/>
    <property type="project" value="UniProtKB-UniRule"/>
</dbReference>
<evidence type="ECO:0000313" key="8">
    <source>
        <dbReference type="Proteomes" id="UP000722750"/>
    </source>
</evidence>
<comment type="caution">
    <text evidence="7">The sequence shown here is derived from an EMBL/GenBank/DDBJ whole genome shotgun (WGS) entry which is preliminary data.</text>
</comment>
<organism evidence="7 8">
    <name type="scientific">Candidatus Scalindua arabica</name>
    <dbReference type="NCBI Taxonomy" id="1127984"/>
    <lineage>
        <taxon>Bacteria</taxon>
        <taxon>Pseudomonadati</taxon>
        <taxon>Planctomycetota</taxon>
        <taxon>Candidatus Brocadiia</taxon>
        <taxon>Candidatus Brocadiales</taxon>
        <taxon>Candidatus Scalinduaceae</taxon>
        <taxon>Candidatus Scalindua</taxon>
    </lineage>
</organism>
<evidence type="ECO:0000256" key="4">
    <source>
        <dbReference type="ARBA" id="ARBA00022993"/>
    </source>
</evidence>
<feature type="binding site" evidence="5">
    <location>
        <begin position="15"/>
        <end position="20"/>
    </location>
    <ligand>
        <name>ATP</name>
        <dbReference type="ChEBI" id="CHEBI:30616"/>
    </ligand>
</feature>
<comment type="pathway">
    <text evidence="5">Cofactor biosynthesis; coenzyme A biosynthesis; CoA from (R)-pantothenate: step 5/5.</text>
</comment>
<evidence type="ECO:0000256" key="2">
    <source>
        <dbReference type="ARBA" id="ARBA00022741"/>
    </source>
</evidence>
<evidence type="ECO:0000313" key="7">
    <source>
        <dbReference type="EMBL" id="MBS1257573.1"/>
    </source>
</evidence>
<dbReference type="GO" id="GO:0005524">
    <property type="term" value="F:ATP binding"/>
    <property type="evidence" value="ECO:0007669"/>
    <property type="project" value="UniProtKB-UniRule"/>
</dbReference>
<dbReference type="PROSITE" id="PS51219">
    <property type="entry name" value="DPCK"/>
    <property type="match status" value="1"/>
</dbReference>
<name>A0A941W1J1_9BACT</name>
<evidence type="ECO:0000256" key="5">
    <source>
        <dbReference type="HAMAP-Rule" id="MF_00376"/>
    </source>
</evidence>
<dbReference type="EMBL" id="JAANXD010000027">
    <property type="protein sequence ID" value="MBS1257573.1"/>
    <property type="molecule type" value="Genomic_DNA"/>
</dbReference>
<sequence>MTQRIKVIGITGGIASGKSTIAKMLESLGASVINADKICHQLINTKSVSQKIINRWGDHIQDKYGRINRDKLGKIVFADKKEISALNKMIHPEVIKRIKNRITKLKNQSTTVAVVLDAALLVESNLIDVCDIILFIDTKKNTCKTRVKNSRKWPTGEITKREKFQCSLRKKREIADIVICNNQYQADTLKQVKDFWQQFITKKQFGEKHGYN</sequence>
<dbReference type="GO" id="GO:0005737">
    <property type="term" value="C:cytoplasm"/>
    <property type="evidence" value="ECO:0007669"/>
    <property type="project" value="UniProtKB-SubCell"/>
</dbReference>
<accession>A0A941W1J1</accession>
<dbReference type="PANTHER" id="PTHR10695:SF46">
    <property type="entry name" value="BIFUNCTIONAL COENZYME A SYNTHASE-RELATED"/>
    <property type="match status" value="1"/>
</dbReference>
<dbReference type="EC" id="2.7.1.24" evidence="5 6"/>
<dbReference type="Gene3D" id="3.40.50.300">
    <property type="entry name" value="P-loop containing nucleotide triphosphate hydrolases"/>
    <property type="match status" value="1"/>
</dbReference>
<dbReference type="PANTHER" id="PTHR10695">
    <property type="entry name" value="DEPHOSPHO-COA KINASE-RELATED"/>
    <property type="match status" value="1"/>
</dbReference>
<dbReference type="HAMAP" id="MF_00376">
    <property type="entry name" value="Dephospho_CoA_kinase"/>
    <property type="match status" value="1"/>
</dbReference>
<proteinExistence type="inferred from homology"/>
<dbReference type="SUPFAM" id="SSF52540">
    <property type="entry name" value="P-loop containing nucleoside triphosphate hydrolases"/>
    <property type="match status" value="1"/>
</dbReference>
<keyword evidence="4 5" id="KW-0173">Coenzyme A biosynthesis</keyword>
<protein>
    <recommendedName>
        <fullName evidence="5 6">Dephospho-CoA kinase</fullName>
        <ecNumber evidence="5 6">2.7.1.24</ecNumber>
    </recommendedName>
    <alternativeName>
        <fullName evidence="5">Dephosphocoenzyme A kinase</fullName>
    </alternativeName>
</protein>
<evidence type="ECO:0000256" key="1">
    <source>
        <dbReference type="ARBA" id="ARBA00009018"/>
    </source>
</evidence>
<dbReference type="Pfam" id="PF01121">
    <property type="entry name" value="CoaE"/>
    <property type="match status" value="1"/>
</dbReference>
<dbReference type="InterPro" id="IPR027417">
    <property type="entry name" value="P-loop_NTPase"/>
</dbReference>
<dbReference type="GO" id="GO:0004140">
    <property type="term" value="F:dephospho-CoA kinase activity"/>
    <property type="evidence" value="ECO:0007669"/>
    <property type="project" value="UniProtKB-UniRule"/>
</dbReference>
<gene>
    <name evidence="5" type="primary">coaE</name>
    <name evidence="7" type="ORF">MAG551_00617</name>
</gene>
<dbReference type="CDD" id="cd02022">
    <property type="entry name" value="DPCK"/>
    <property type="match status" value="1"/>
</dbReference>
<keyword evidence="5" id="KW-0808">Transferase</keyword>
<evidence type="ECO:0000256" key="6">
    <source>
        <dbReference type="NCBIfam" id="TIGR00152"/>
    </source>
</evidence>
<evidence type="ECO:0000256" key="3">
    <source>
        <dbReference type="ARBA" id="ARBA00022840"/>
    </source>
</evidence>
<comment type="catalytic activity">
    <reaction evidence="5">
        <text>3'-dephospho-CoA + ATP = ADP + CoA + H(+)</text>
        <dbReference type="Rhea" id="RHEA:18245"/>
        <dbReference type="ChEBI" id="CHEBI:15378"/>
        <dbReference type="ChEBI" id="CHEBI:30616"/>
        <dbReference type="ChEBI" id="CHEBI:57287"/>
        <dbReference type="ChEBI" id="CHEBI:57328"/>
        <dbReference type="ChEBI" id="CHEBI:456216"/>
        <dbReference type="EC" id="2.7.1.24"/>
    </reaction>
</comment>